<feature type="compositionally biased region" description="Low complexity" evidence="1">
    <location>
        <begin position="537"/>
        <end position="552"/>
    </location>
</feature>
<organism evidence="2 3">
    <name type="scientific">Zalerion maritima</name>
    <dbReference type="NCBI Taxonomy" id="339359"/>
    <lineage>
        <taxon>Eukaryota</taxon>
        <taxon>Fungi</taxon>
        <taxon>Dikarya</taxon>
        <taxon>Ascomycota</taxon>
        <taxon>Pezizomycotina</taxon>
        <taxon>Sordariomycetes</taxon>
        <taxon>Lulworthiomycetidae</taxon>
        <taxon>Lulworthiales</taxon>
        <taxon>Lulworthiaceae</taxon>
        <taxon>Zalerion</taxon>
    </lineage>
</organism>
<name>A0AAD5RHM2_9PEZI</name>
<protein>
    <submittedName>
        <fullName evidence="2">Uncharacterized protein</fullName>
    </submittedName>
</protein>
<comment type="caution">
    <text evidence="2">The sequence shown here is derived from an EMBL/GenBank/DDBJ whole genome shotgun (WGS) entry which is preliminary data.</text>
</comment>
<dbReference type="Gene3D" id="3.80.10.10">
    <property type="entry name" value="Ribonuclease Inhibitor"/>
    <property type="match status" value="1"/>
</dbReference>
<dbReference type="SUPFAM" id="SSF52047">
    <property type="entry name" value="RNI-like"/>
    <property type="match status" value="1"/>
</dbReference>
<evidence type="ECO:0000256" key="1">
    <source>
        <dbReference type="SAM" id="MobiDB-lite"/>
    </source>
</evidence>
<feature type="region of interest" description="Disordered" evidence="1">
    <location>
        <begin position="496"/>
        <end position="552"/>
    </location>
</feature>
<dbReference type="InterPro" id="IPR032675">
    <property type="entry name" value="LRR_dom_sf"/>
</dbReference>
<dbReference type="EMBL" id="JAKWBI020000574">
    <property type="protein sequence ID" value="KAJ2893721.1"/>
    <property type="molecule type" value="Genomic_DNA"/>
</dbReference>
<sequence>MMHIRMSPYNEQPGCKLAHVPQEILDRMTEDLPTPSLGNLRRSCKLIEGRLFPGFAKEFFGKKQFMLTYFSLQTLIDISRHKDISPYVTEIQIGLDRYPPTPALPNLGGGVGDGGGTDGQGNFDDNLKAHMAWQKGQESQASLIVYGFDREMLAEAFSNLPNLTKIVIRDNNSRARHRDHISCDDNGNPMPFRDNLTGQWRSYGASTVDKPVRMDPIYHSRIGPETIYFNLPQFVTRAWILVFSAMASSSSLARPRHVELLLRQHFGHIADDQMNIPDFLVPKVRPVLENLEVLHLRVRYPAFGPQDHLGLQRFLTMTPNLKHLRINLSRCQSSDEQGTRNLIRWLAHEPLDGLSIPLPDGVPAHMDFPHLSQLDLGDFSHIHKNDLVKLIARLSTTLVNLSLHRISLLSPAMDKESHWPSVLRAIGKMEKLHVLSTSGIGQHDMSRRQTYPVHLNPDRLPLGSTVTNNGYKFHYSGNWIGEFAEKAAQEFTVKYPPKPMHFDEDGEEEEDDDAEDSEAASESGDGDGDGDGDDAMADASPAPAAGGPALPS</sequence>
<keyword evidence="3" id="KW-1185">Reference proteome</keyword>
<reference evidence="2" key="1">
    <citation type="submission" date="2022-07" db="EMBL/GenBank/DDBJ databases">
        <title>Draft genome sequence of Zalerion maritima ATCC 34329, a (micro)plastics degrading marine fungus.</title>
        <authorList>
            <person name="Paco A."/>
            <person name="Goncalves M.F.M."/>
            <person name="Rocha-Santos T.A.P."/>
            <person name="Alves A."/>
        </authorList>
    </citation>
    <scope>NUCLEOTIDE SEQUENCE</scope>
    <source>
        <strain evidence="2">ATCC 34329</strain>
    </source>
</reference>
<proteinExistence type="predicted"/>
<accession>A0AAD5RHM2</accession>
<feature type="compositionally biased region" description="Acidic residues" evidence="1">
    <location>
        <begin position="504"/>
        <end position="536"/>
    </location>
</feature>
<dbReference type="AlphaFoldDB" id="A0AAD5RHM2"/>
<evidence type="ECO:0000313" key="2">
    <source>
        <dbReference type="EMBL" id="KAJ2893721.1"/>
    </source>
</evidence>
<dbReference type="Proteomes" id="UP001201980">
    <property type="component" value="Unassembled WGS sequence"/>
</dbReference>
<evidence type="ECO:0000313" key="3">
    <source>
        <dbReference type="Proteomes" id="UP001201980"/>
    </source>
</evidence>
<gene>
    <name evidence="2" type="ORF">MKZ38_008307</name>
</gene>